<evidence type="ECO:0000313" key="8">
    <source>
        <dbReference type="Proteomes" id="UP001234989"/>
    </source>
</evidence>
<keyword evidence="4" id="KW-0547">Nucleotide-binding</keyword>
<dbReference type="InterPro" id="IPR050905">
    <property type="entry name" value="Plant_NBS-LRR"/>
</dbReference>
<dbReference type="Pfam" id="PF00931">
    <property type="entry name" value="NB-ARC"/>
    <property type="match status" value="1"/>
</dbReference>
<evidence type="ECO:0000256" key="4">
    <source>
        <dbReference type="ARBA" id="ARBA00022840"/>
    </source>
</evidence>
<protein>
    <recommendedName>
        <fullName evidence="9">NB-ARC domain-containing protein</fullName>
    </recommendedName>
</protein>
<sequence>MDQNSRTIIILDDVWEDLHDLDKLGIPSGSNQNHWCKVILTTHSRNVCEAMEAQNIMDVGMLSEKEAWCLFKEKAGDSVDISSIHDTAKKVDKECKGLPFAIITVSGALKRKTKPSWEDAFIQLRDAEPKNIPRVHTKVHKSLRLSYDHLGENEAKYLFLFCSLFDEDRDIWSEELVRIGMGLDIFSGIKNIQGARNRKDFFDEMINLNVLSLRGQICGVHYVFSIIDSEVVKSENAVLSDCEKLRNLMSLSVDRGLLNLGLLAISDCQSMEEVIIKEEQIGEGIMTLFPRLQKLSLRNLPKLGHFFLTNNALEFPFLRSVDIYDCPEMKMFIQHEISMSTPILESVNFPFNYEVKVDDLNKWTQQRFNYKEQNASNAT</sequence>
<dbReference type="GO" id="GO:0043531">
    <property type="term" value="F:ADP binding"/>
    <property type="evidence" value="ECO:0007669"/>
    <property type="project" value="InterPro"/>
</dbReference>
<evidence type="ECO:0000256" key="1">
    <source>
        <dbReference type="ARBA" id="ARBA00008894"/>
    </source>
</evidence>
<evidence type="ECO:0000313" key="7">
    <source>
        <dbReference type="EMBL" id="WMV08379.1"/>
    </source>
</evidence>
<dbReference type="AlphaFoldDB" id="A0AAF0T852"/>
<evidence type="ECO:0000259" key="5">
    <source>
        <dbReference type="Pfam" id="PF00931"/>
    </source>
</evidence>
<dbReference type="Gene3D" id="3.80.10.10">
    <property type="entry name" value="Ribonuclease Inhibitor"/>
    <property type="match status" value="1"/>
</dbReference>
<dbReference type="PRINTS" id="PR00364">
    <property type="entry name" value="DISEASERSIST"/>
</dbReference>
<feature type="domain" description="Disease resistance protein At4g27190-like leucine-rich repeats" evidence="6">
    <location>
        <begin position="239"/>
        <end position="334"/>
    </location>
</feature>
<dbReference type="GO" id="GO:0005524">
    <property type="term" value="F:ATP binding"/>
    <property type="evidence" value="ECO:0007669"/>
    <property type="project" value="UniProtKB-KW"/>
</dbReference>
<dbReference type="InterPro" id="IPR057135">
    <property type="entry name" value="At4g27190-like_LRR"/>
</dbReference>
<organism evidence="7 8">
    <name type="scientific">Solanum verrucosum</name>
    <dbReference type="NCBI Taxonomy" id="315347"/>
    <lineage>
        <taxon>Eukaryota</taxon>
        <taxon>Viridiplantae</taxon>
        <taxon>Streptophyta</taxon>
        <taxon>Embryophyta</taxon>
        <taxon>Tracheophyta</taxon>
        <taxon>Spermatophyta</taxon>
        <taxon>Magnoliopsida</taxon>
        <taxon>eudicotyledons</taxon>
        <taxon>Gunneridae</taxon>
        <taxon>Pentapetalae</taxon>
        <taxon>asterids</taxon>
        <taxon>lamiids</taxon>
        <taxon>Solanales</taxon>
        <taxon>Solanaceae</taxon>
        <taxon>Solanoideae</taxon>
        <taxon>Solaneae</taxon>
        <taxon>Solanum</taxon>
    </lineage>
</organism>
<reference evidence="7" key="1">
    <citation type="submission" date="2023-08" db="EMBL/GenBank/DDBJ databases">
        <title>A de novo genome assembly of Solanum verrucosum Schlechtendal, a Mexican diploid species geographically isolated from the other diploid A-genome species in potato relatives.</title>
        <authorList>
            <person name="Hosaka K."/>
        </authorList>
    </citation>
    <scope>NUCLEOTIDE SEQUENCE</scope>
    <source>
        <tissue evidence="7">Young leaves</tissue>
    </source>
</reference>
<dbReference type="GO" id="GO:0006952">
    <property type="term" value="P:defense response"/>
    <property type="evidence" value="ECO:0007669"/>
    <property type="project" value="UniProtKB-KW"/>
</dbReference>
<evidence type="ECO:0000256" key="3">
    <source>
        <dbReference type="ARBA" id="ARBA00022821"/>
    </source>
</evidence>
<dbReference type="InterPro" id="IPR002182">
    <property type="entry name" value="NB-ARC"/>
</dbReference>
<evidence type="ECO:0000256" key="2">
    <source>
        <dbReference type="ARBA" id="ARBA00022614"/>
    </source>
</evidence>
<keyword evidence="3" id="KW-0611">Plant defense</keyword>
<name>A0AAF0T852_SOLVR</name>
<keyword evidence="4" id="KW-0067">ATP-binding</keyword>
<dbReference type="Gene3D" id="1.10.8.430">
    <property type="entry name" value="Helical domain of apoptotic protease-activating factors"/>
    <property type="match status" value="1"/>
</dbReference>
<evidence type="ECO:0000259" key="6">
    <source>
        <dbReference type="Pfam" id="PF23247"/>
    </source>
</evidence>
<dbReference type="Proteomes" id="UP001234989">
    <property type="component" value="Chromosome 1"/>
</dbReference>
<dbReference type="PANTHER" id="PTHR33463:SF198">
    <property type="entry name" value="RPP4C3"/>
    <property type="match status" value="1"/>
</dbReference>
<dbReference type="EMBL" id="CP133612">
    <property type="protein sequence ID" value="WMV08379.1"/>
    <property type="molecule type" value="Genomic_DNA"/>
</dbReference>
<evidence type="ECO:0008006" key="9">
    <source>
        <dbReference type="Google" id="ProtNLM"/>
    </source>
</evidence>
<keyword evidence="8" id="KW-1185">Reference proteome</keyword>
<dbReference type="Gene3D" id="3.40.50.300">
    <property type="entry name" value="P-loop containing nucleotide triphosphate hydrolases"/>
    <property type="match status" value="1"/>
</dbReference>
<dbReference type="InterPro" id="IPR042197">
    <property type="entry name" value="Apaf_helical"/>
</dbReference>
<comment type="similarity">
    <text evidence="1">Belongs to the disease resistance NB-LRR family.</text>
</comment>
<dbReference type="InterPro" id="IPR032675">
    <property type="entry name" value="LRR_dom_sf"/>
</dbReference>
<feature type="domain" description="NB-ARC" evidence="5">
    <location>
        <begin position="4"/>
        <end position="77"/>
    </location>
</feature>
<dbReference type="Pfam" id="PF23247">
    <property type="entry name" value="LRR_RPS2"/>
    <property type="match status" value="1"/>
</dbReference>
<proteinExistence type="inferred from homology"/>
<keyword evidence="2" id="KW-0433">Leucine-rich repeat</keyword>
<dbReference type="PANTHER" id="PTHR33463">
    <property type="entry name" value="NB-ARC DOMAIN-CONTAINING PROTEIN-RELATED"/>
    <property type="match status" value="1"/>
</dbReference>
<dbReference type="InterPro" id="IPR027417">
    <property type="entry name" value="P-loop_NTPase"/>
</dbReference>
<gene>
    <name evidence="7" type="ORF">MTR67_001764</name>
</gene>
<dbReference type="SUPFAM" id="SSF52047">
    <property type="entry name" value="RNI-like"/>
    <property type="match status" value="1"/>
</dbReference>
<accession>A0AAF0T852</accession>
<dbReference type="SUPFAM" id="SSF52540">
    <property type="entry name" value="P-loop containing nucleoside triphosphate hydrolases"/>
    <property type="match status" value="1"/>
</dbReference>